<feature type="domain" description="C2H2-type" evidence="3">
    <location>
        <begin position="90"/>
        <end position="120"/>
    </location>
</feature>
<dbReference type="GeneID" id="66987276"/>
<keyword evidence="1" id="KW-0862">Zinc</keyword>
<feature type="region of interest" description="Disordered" evidence="2">
    <location>
        <begin position="63"/>
        <end position="82"/>
    </location>
</feature>
<dbReference type="InterPro" id="IPR013087">
    <property type="entry name" value="Znf_C2H2_type"/>
</dbReference>
<dbReference type="SMART" id="SM00355">
    <property type="entry name" value="ZnF_C2H2"/>
    <property type="match status" value="2"/>
</dbReference>
<proteinExistence type="predicted"/>
<keyword evidence="1" id="KW-0863">Zinc-finger</keyword>
<dbReference type="Proteomes" id="UP000637239">
    <property type="component" value="Chromosome 8"/>
</dbReference>
<evidence type="ECO:0000313" key="4">
    <source>
        <dbReference type="EMBL" id="BCR92927.1"/>
    </source>
</evidence>
<dbReference type="KEGG" id="ache:ACHE_80827S"/>
<keyword evidence="5" id="KW-1185">Reference proteome</keyword>
<dbReference type="RefSeq" id="XP_043141440.1">
    <property type="nucleotide sequence ID" value="XM_043284240.1"/>
</dbReference>
<gene>
    <name evidence="4" type="ORF">ACHE_80827S</name>
</gene>
<evidence type="ECO:0000256" key="1">
    <source>
        <dbReference type="PROSITE-ProRule" id="PRU00042"/>
    </source>
</evidence>
<dbReference type="PROSITE" id="PS50157">
    <property type="entry name" value="ZINC_FINGER_C2H2_2"/>
    <property type="match status" value="1"/>
</dbReference>
<organism evidence="4 5">
    <name type="scientific">Aspergillus chevalieri</name>
    <name type="common">Eurotium chevalieri</name>
    <dbReference type="NCBI Taxonomy" id="182096"/>
    <lineage>
        <taxon>Eukaryota</taxon>
        <taxon>Fungi</taxon>
        <taxon>Dikarya</taxon>
        <taxon>Ascomycota</taxon>
        <taxon>Pezizomycotina</taxon>
        <taxon>Eurotiomycetes</taxon>
        <taxon>Eurotiomycetidae</taxon>
        <taxon>Eurotiales</taxon>
        <taxon>Aspergillaceae</taxon>
        <taxon>Aspergillus</taxon>
        <taxon>Aspergillus subgen. Aspergillus</taxon>
    </lineage>
</organism>
<protein>
    <recommendedName>
        <fullName evidence="3">C2H2-type domain-containing protein</fullName>
    </recommendedName>
</protein>
<reference evidence="4" key="1">
    <citation type="submission" date="2021-01" db="EMBL/GenBank/DDBJ databases">
        <authorList>
            <consortium name="Aspergillus chevalieri M1 genome sequencing consortium"/>
            <person name="Kazuki M."/>
            <person name="Futagami T."/>
        </authorList>
    </citation>
    <scope>NUCLEOTIDE SEQUENCE</scope>
    <source>
        <strain evidence="4">M1</strain>
    </source>
</reference>
<evidence type="ECO:0000256" key="2">
    <source>
        <dbReference type="SAM" id="MobiDB-lite"/>
    </source>
</evidence>
<accession>A0A7R7ZTX6</accession>
<feature type="compositionally biased region" description="Pro residues" evidence="2">
    <location>
        <begin position="69"/>
        <end position="82"/>
    </location>
</feature>
<sequence>MDLFLYNDTHRLWICGPCGFAVRPAHLAAHLANRHPKHPSAATPALRRAACALMLKRPCWDPAREPDRPVPPPPAPGSPPVPGLPVHPGYRCPHPDCAYIVCNPESLLRHRTRIHADRRPRGRQPPASQVSPLPPYRTVSCQRFFPSGAGSGFFQVTPPAHTERARQAATMGEVEFIRRQVAGALAEDAAAAEAGAQRVPDPDAKAPTEISPWLELTRWPEFLHGHAFTAVAPLAAPPDPTAEPLLTVFSASVERLIEAAYQSIKTRRINEFDQIRINSFLQRPRVWDRPILIQLRPSTYRAYRQVWQRLICFAYRTSRPNAAVQLGHQLTTAQLAALDRMETAAAELLSLPSPPLCTPGPGAADHPPWTTGGGPWVVIQTPRGGDRDRDPEGDRRTERRHAAYEQLDHACLDLSIALLDHPLKGDLFESAVVAFLAVLGVDVEKQTFRDPYAFTSSLSGLIKMAQMLVAQRAVQMADHGQVEHPADALEAMRERFLLPGVAAPFNWLTRLRTFGKRIQNTTTSLGYIYWSDDQQTLSYKELHLTMAGLRGFVRTQVELAQLELEGLFLLHEEETREAVVPRLALVELADDPTNNRRGWNFLQDHRTRAALPTTGEQWLMDRVVATDWLRAEWVGVRPHDHQVMWHTTVVDAYLGQVDQFLERLLLLMHLTAGQPARATELLGIRHSNTVCGQHRNLFIEHGVVSLVTAYHKGYSMTGSTKIIHRYLPAEVSELVVYYLWLILPFARAVQALAHGTRQARSPFLWPRGPNLAAGAWDSGRLRGCSSVRPTYICRPSSM</sequence>
<name>A0A7R7ZTX6_ASPCH</name>
<reference evidence="4" key="2">
    <citation type="submission" date="2021-02" db="EMBL/GenBank/DDBJ databases">
        <title>Aspergillus chevalieri M1 genome sequence.</title>
        <authorList>
            <person name="Kadooka C."/>
            <person name="Mori K."/>
            <person name="Futagami T."/>
        </authorList>
    </citation>
    <scope>NUCLEOTIDE SEQUENCE</scope>
    <source>
        <strain evidence="4">M1</strain>
    </source>
</reference>
<dbReference type="AlphaFoldDB" id="A0A7R7ZTX6"/>
<dbReference type="Pfam" id="PF12013">
    <property type="entry name" value="OrsD"/>
    <property type="match status" value="1"/>
</dbReference>
<dbReference type="PROSITE" id="PS00028">
    <property type="entry name" value="ZINC_FINGER_C2H2_1"/>
    <property type="match status" value="1"/>
</dbReference>
<evidence type="ECO:0000313" key="5">
    <source>
        <dbReference type="Proteomes" id="UP000637239"/>
    </source>
</evidence>
<dbReference type="InterPro" id="IPR022698">
    <property type="entry name" value="OrsD"/>
</dbReference>
<keyword evidence="1" id="KW-0479">Metal-binding</keyword>
<dbReference type="EMBL" id="AP024423">
    <property type="protein sequence ID" value="BCR92927.1"/>
    <property type="molecule type" value="Genomic_DNA"/>
</dbReference>
<evidence type="ECO:0000259" key="3">
    <source>
        <dbReference type="PROSITE" id="PS50157"/>
    </source>
</evidence>
<dbReference type="GO" id="GO:0008270">
    <property type="term" value="F:zinc ion binding"/>
    <property type="evidence" value="ECO:0007669"/>
    <property type="project" value="UniProtKB-KW"/>
</dbReference>